<organism evidence="4 5">
    <name type="scientific">Bizionia saleffrena</name>
    <dbReference type="NCBI Taxonomy" id="291189"/>
    <lineage>
        <taxon>Bacteria</taxon>
        <taxon>Pseudomonadati</taxon>
        <taxon>Bacteroidota</taxon>
        <taxon>Flavobacteriia</taxon>
        <taxon>Flavobacteriales</taxon>
        <taxon>Flavobacteriaceae</taxon>
        <taxon>Bizionia</taxon>
    </lineage>
</organism>
<feature type="transmembrane region" description="Helical" evidence="3">
    <location>
        <begin position="228"/>
        <end position="251"/>
    </location>
</feature>
<keyword evidence="3" id="KW-0812">Transmembrane</keyword>
<sequence length="505" mass="56659">MSEEHKFNFSEEEENGSKGNAESKTEGKATGSSKEAVKEDAKGLFESIKAFLVELLDFRSDTDRDATIAAIKADIPFKGATAWILICSIFVASIGLNANSTAVVIGAMLISPLMGPILGIGLSIAINDIDTLKRSLINLAIMLILSLLTAYLFFEFFPLSEDTSELLGRTRPDIRDVLIAFFGGLALIIARTKKGTIASVIFGVAIATALMPPLCTAGYGLAKGNWSYFSGAMYLFSINTIFIALATFLVLKILRFPMLKYANSAKRKRISQIASVVAIIVMIPAAISFYTVLQESKYEMSYKNFIENEIETNDDLWLQRKKLDIKEHKISLYFNGEMSDAIITALRNELRNGSDYNNIKDFELVINSNETRSVDRISESLDRAYADLDRKDNVIHGLQTEIESLQETVKNLNIQMEKKGNPFGTISFTTLAKDAKIRFRDLEYFGYSKMLETKDFIKIDTVSVIDVEWDKRLQDSVKLRKEKELKIWLKNTVKTDSILVKKHLR</sequence>
<protein>
    <submittedName>
        <fullName evidence="4">DUF389 domain-containing protein</fullName>
    </submittedName>
</protein>
<dbReference type="PANTHER" id="PTHR20992">
    <property type="entry name" value="AT15442P-RELATED"/>
    <property type="match status" value="1"/>
</dbReference>
<feature type="transmembrane region" description="Helical" evidence="3">
    <location>
        <begin position="136"/>
        <end position="154"/>
    </location>
</feature>
<feature type="transmembrane region" description="Helical" evidence="3">
    <location>
        <begin position="102"/>
        <end position="124"/>
    </location>
</feature>
<gene>
    <name evidence="4" type="ORF">ES676_06930</name>
</gene>
<keyword evidence="3" id="KW-0472">Membrane</keyword>
<evidence type="ECO:0000256" key="2">
    <source>
        <dbReference type="SAM" id="MobiDB-lite"/>
    </source>
</evidence>
<feature type="transmembrane region" description="Helical" evidence="3">
    <location>
        <begin position="197"/>
        <end position="222"/>
    </location>
</feature>
<dbReference type="EMBL" id="VSKM01000006">
    <property type="protein sequence ID" value="TYB74404.1"/>
    <property type="molecule type" value="Genomic_DNA"/>
</dbReference>
<feature type="transmembrane region" description="Helical" evidence="3">
    <location>
        <begin position="174"/>
        <end position="190"/>
    </location>
</feature>
<comment type="caution">
    <text evidence="4">The sequence shown here is derived from an EMBL/GenBank/DDBJ whole genome shotgun (WGS) entry which is preliminary data.</text>
</comment>
<keyword evidence="1" id="KW-0175">Coiled coil</keyword>
<feature type="coiled-coil region" evidence="1">
    <location>
        <begin position="388"/>
        <end position="415"/>
    </location>
</feature>
<feature type="region of interest" description="Disordered" evidence="2">
    <location>
        <begin position="1"/>
        <end position="36"/>
    </location>
</feature>
<dbReference type="AlphaFoldDB" id="A0A8H2QJD0"/>
<name>A0A8H2QJD0_9FLAO</name>
<evidence type="ECO:0000313" key="4">
    <source>
        <dbReference type="EMBL" id="TYB74404.1"/>
    </source>
</evidence>
<dbReference type="InterPro" id="IPR005240">
    <property type="entry name" value="DUF389"/>
</dbReference>
<keyword evidence="3" id="KW-1133">Transmembrane helix</keyword>
<feature type="transmembrane region" description="Helical" evidence="3">
    <location>
        <begin position="80"/>
        <end position="96"/>
    </location>
</feature>
<proteinExistence type="predicted"/>
<evidence type="ECO:0000256" key="1">
    <source>
        <dbReference type="SAM" id="Coils"/>
    </source>
</evidence>
<reference evidence="4 5" key="1">
    <citation type="submission" date="2019-08" db="EMBL/GenBank/DDBJ databases">
        <title>Genomes of Antarctic Bizionia species.</title>
        <authorList>
            <person name="Bowman J.P."/>
        </authorList>
    </citation>
    <scope>NUCLEOTIDE SEQUENCE [LARGE SCALE GENOMIC DNA]</scope>
    <source>
        <strain evidence="4 5">HFD</strain>
    </source>
</reference>
<dbReference type="PANTHER" id="PTHR20992:SF9">
    <property type="entry name" value="AT15442P-RELATED"/>
    <property type="match status" value="1"/>
</dbReference>
<accession>A0A8H2QJD0</accession>
<dbReference type="Proteomes" id="UP000323324">
    <property type="component" value="Unassembled WGS sequence"/>
</dbReference>
<dbReference type="RefSeq" id="WP_148369601.1">
    <property type="nucleotide sequence ID" value="NZ_VSKM01000006.1"/>
</dbReference>
<evidence type="ECO:0000313" key="5">
    <source>
        <dbReference type="Proteomes" id="UP000323324"/>
    </source>
</evidence>
<dbReference type="Pfam" id="PF04087">
    <property type="entry name" value="DUF389"/>
    <property type="match status" value="1"/>
</dbReference>
<feature type="transmembrane region" description="Helical" evidence="3">
    <location>
        <begin position="272"/>
        <end position="293"/>
    </location>
</feature>
<evidence type="ECO:0000256" key="3">
    <source>
        <dbReference type="SAM" id="Phobius"/>
    </source>
</evidence>
<keyword evidence="5" id="KW-1185">Reference proteome</keyword>